<feature type="transmembrane region" description="Helical" evidence="1">
    <location>
        <begin position="246"/>
        <end position="264"/>
    </location>
</feature>
<keyword evidence="3" id="KW-1185">Reference proteome</keyword>
<comment type="caution">
    <text evidence="2">The sequence shown here is derived from an EMBL/GenBank/DDBJ whole genome shotgun (WGS) entry which is preliminary data.</text>
</comment>
<proteinExistence type="predicted"/>
<dbReference type="AlphaFoldDB" id="A0A7C9LSC9"/>
<evidence type="ECO:0000313" key="3">
    <source>
        <dbReference type="Proteomes" id="UP000482295"/>
    </source>
</evidence>
<reference evidence="2 3" key="1">
    <citation type="submission" date="2019-09" db="EMBL/GenBank/DDBJ databases">
        <title>Prevotella A2879 sp. nov., isolated from an abscess of a patient.</title>
        <authorList>
            <person name="Buhl M."/>
            <person name="Oberhettinger P."/>
        </authorList>
    </citation>
    <scope>NUCLEOTIDE SEQUENCE [LARGE SCALE GENOMIC DNA]</scope>
    <source>
        <strain evidence="2 3">A2879</strain>
    </source>
</reference>
<dbReference type="Proteomes" id="UP000482295">
    <property type="component" value="Unassembled WGS sequence"/>
</dbReference>
<sequence length="310" mass="35125">MPTTDSITRPSLLLKSTLAATKKAKTDTVAKASQEVDSLGLLYPKKQKTFQLTDIHFAEEGYFKGNKYFKLGRGNAHADGVQGVPSPYAVSNDNTVTALLLGCFVMAMIAFSVSRNFIEKQIKSFFHVARSKDVVTETAYEVRFQIFLIVQTSLLFSILYYFFAHGSGHGGLQTDSQLSVIGCFFGVFMGYFFIKNLLYKLVNWVFFDSKSNGQWGRTWLFLSSLEGVLLFPLVLLQIYFSLSLQAAFVYALIVVLFVKMLTLYKSYTIFFKRIAVSLQIILYFCALEMIPMMVLWGMLVITDNYLIINF</sequence>
<feature type="transmembrane region" description="Helical" evidence="1">
    <location>
        <begin position="176"/>
        <end position="198"/>
    </location>
</feature>
<organism evidence="2 3">
    <name type="scientific">Prevotella vespertina</name>
    <dbReference type="NCBI Taxonomy" id="2608404"/>
    <lineage>
        <taxon>Bacteria</taxon>
        <taxon>Pseudomonadati</taxon>
        <taxon>Bacteroidota</taxon>
        <taxon>Bacteroidia</taxon>
        <taxon>Bacteroidales</taxon>
        <taxon>Prevotellaceae</taxon>
        <taxon>Prevotella</taxon>
    </lineage>
</organism>
<keyword evidence="1" id="KW-0812">Transmembrane</keyword>
<gene>
    <name evidence="2" type="ORF">F0475_07375</name>
</gene>
<feature type="transmembrane region" description="Helical" evidence="1">
    <location>
        <begin position="146"/>
        <end position="164"/>
    </location>
</feature>
<evidence type="ECO:0000313" key="2">
    <source>
        <dbReference type="EMBL" id="MUL28121.1"/>
    </source>
</evidence>
<evidence type="ECO:0000256" key="1">
    <source>
        <dbReference type="SAM" id="Phobius"/>
    </source>
</evidence>
<feature type="transmembrane region" description="Helical" evidence="1">
    <location>
        <begin position="276"/>
        <end position="301"/>
    </location>
</feature>
<dbReference type="InterPro" id="IPR025367">
    <property type="entry name" value="DUF4271"/>
</dbReference>
<feature type="transmembrane region" description="Helical" evidence="1">
    <location>
        <begin position="95"/>
        <end position="113"/>
    </location>
</feature>
<dbReference type="RefSeq" id="WP_155716090.1">
    <property type="nucleotide sequence ID" value="NZ_VVIQ01000006.1"/>
</dbReference>
<dbReference type="Pfam" id="PF14093">
    <property type="entry name" value="DUF4271"/>
    <property type="match status" value="1"/>
</dbReference>
<name>A0A7C9LSC9_9BACT</name>
<feature type="transmembrane region" description="Helical" evidence="1">
    <location>
        <begin position="219"/>
        <end position="240"/>
    </location>
</feature>
<dbReference type="EMBL" id="VVIQ01000006">
    <property type="protein sequence ID" value="MUL28121.1"/>
    <property type="molecule type" value="Genomic_DNA"/>
</dbReference>
<accession>A0A7C9LSC9</accession>
<protein>
    <submittedName>
        <fullName evidence="2">DUF4271 domain-containing protein</fullName>
    </submittedName>
</protein>
<keyword evidence="1" id="KW-1133">Transmembrane helix</keyword>
<keyword evidence="1" id="KW-0472">Membrane</keyword>